<dbReference type="EMBL" id="JADBGQ010000008">
    <property type="protein sequence ID" value="KAG5384414.1"/>
    <property type="molecule type" value="Genomic_DNA"/>
</dbReference>
<protein>
    <submittedName>
        <fullName evidence="1">Uncharacterized protein</fullName>
    </submittedName>
</protein>
<reference evidence="1 2" key="1">
    <citation type="submission" date="2021-03" db="EMBL/GenBank/DDBJ databases">
        <authorList>
            <person name="King G.J."/>
            <person name="Bancroft I."/>
            <person name="Baten A."/>
            <person name="Bloomfield J."/>
            <person name="Borpatragohain P."/>
            <person name="He Z."/>
            <person name="Irish N."/>
            <person name="Irwin J."/>
            <person name="Liu K."/>
            <person name="Mauleon R.P."/>
            <person name="Moore J."/>
            <person name="Morris R."/>
            <person name="Ostergaard L."/>
            <person name="Wang B."/>
            <person name="Wells R."/>
        </authorList>
    </citation>
    <scope>NUCLEOTIDE SEQUENCE [LARGE SCALE GENOMIC DNA]</scope>
    <source>
        <strain evidence="1">R-o-18</strain>
        <tissue evidence="1">Leaf</tissue>
    </source>
</reference>
<accession>A0ABQ7LCY0</accession>
<gene>
    <name evidence="1" type="primary">A09p036890.1_BraROA</name>
    <name evidence="1" type="ORF">IGI04_035884</name>
</gene>
<evidence type="ECO:0000313" key="1">
    <source>
        <dbReference type="EMBL" id="KAG5384414.1"/>
    </source>
</evidence>
<comment type="caution">
    <text evidence="1">The sequence shown here is derived from an EMBL/GenBank/DDBJ whole genome shotgun (WGS) entry which is preliminary data.</text>
</comment>
<name>A0ABQ7LCY0_BRACM</name>
<dbReference type="Proteomes" id="UP000823674">
    <property type="component" value="Chromosome A09"/>
</dbReference>
<proteinExistence type="predicted"/>
<keyword evidence="2" id="KW-1185">Reference proteome</keyword>
<evidence type="ECO:0000313" key="2">
    <source>
        <dbReference type="Proteomes" id="UP000823674"/>
    </source>
</evidence>
<organism evidence="1 2">
    <name type="scientific">Brassica rapa subsp. trilocularis</name>
    <dbReference type="NCBI Taxonomy" id="1813537"/>
    <lineage>
        <taxon>Eukaryota</taxon>
        <taxon>Viridiplantae</taxon>
        <taxon>Streptophyta</taxon>
        <taxon>Embryophyta</taxon>
        <taxon>Tracheophyta</taxon>
        <taxon>Spermatophyta</taxon>
        <taxon>Magnoliopsida</taxon>
        <taxon>eudicotyledons</taxon>
        <taxon>Gunneridae</taxon>
        <taxon>Pentapetalae</taxon>
        <taxon>rosids</taxon>
        <taxon>malvids</taxon>
        <taxon>Brassicales</taxon>
        <taxon>Brassicaceae</taxon>
        <taxon>Brassiceae</taxon>
        <taxon>Brassica</taxon>
    </lineage>
</organism>
<sequence>MCFVVISTVASCNDSNIIGSSEDPMWLLDWDRVIVGIRIDECQAHGLQPPAHLFSNLLHYANDPPGHAGLHCCPKQVSKVQPLLAVQYRSMSELECRSMSGEGYRSTEGLCCRSIGVSENLSTGLVLGSTVVDQNRVTRKCCCWSIGSALPYGSCVPNLRDLVRI</sequence>